<dbReference type="PROSITE" id="PS01180">
    <property type="entry name" value="CUB"/>
    <property type="match status" value="1"/>
</dbReference>
<dbReference type="EC" id="3.4.24.-" evidence="9"/>
<sequence>MPRRETWTIMCLVGIIMKGCWAAQLTTERPDDEDREGSHLWPDAVIPYNISDGAYDARQLGLILAAMKRWEYKTCVRFEPWSYRRFGNTAVNLNSAGRCFSRVGKDARQPQSLGIGNGCFAMSVVVHELGHTIGRLHEMERDDRDLYIRVLFENINPASIRNFLTARMKNGSYETYGTPYDYKSIMHYGDHIYSANGKHTMLTRDPAYQHVIGQGDDVSFFDAMYVNKAYSCSERCPASLRSVCRNGGFLGGSDCRCLCPDGYSGQFCEILLPGITQVIDWRCPGEWVYYQGRCFLFYTQSVMSFARADATCTINGAALVTVKDRADMSWLRFRLEETRLVTGAGRFWVGAKREAGAAAIRWTDGSLVDTNLVSVRDMCRPDVCGCGQFDGETLTLTNCSSALPVVCEKMYDRPCGGRYMASRVGEYIESPGFPNFYPSDASCTYTIQAPEGSAIRLQFDSQSLLEINCDKDFVEIFLSNATTDPVRYCGSTLAGISLVSTDNLVIIRFKSDGRLTYRGFRALFTEVPGDTAYGSPYFLEALQRSLRPMNGREQAGESMWNLSAVYKTIKDLVFSKVL</sequence>
<feature type="signal peptide" evidence="9">
    <location>
        <begin position="1"/>
        <end position="22"/>
    </location>
</feature>
<dbReference type="Pfam" id="PF00431">
    <property type="entry name" value="CUB"/>
    <property type="match status" value="1"/>
</dbReference>
<dbReference type="SUPFAM" id="SSF49854">
    <property type="entry name" value="Spermadhesin, CUB domain"/>
    <property type="match status" value="1"/>
</dbReference>
<evidence type="ECO:0000256" key="3">
    <source>
        <dbReference type="ARBA" id="ARBA00022801"/>
    </source>
</evidence>
<evidence type="ECO:0000256" key="5">
    <source>
        <dbReference type="ARBA" id="ARBA00023049"/>
    </source>
</evidence>
<evidence type="ECO:0000256" key="2">
    <source>
        <dbReference type="ARBA" id="ARBA00022723"/>
    </source>
</evidence>
<evidence type="ECO:0000256" key="9">
    <source>
        <dbReference type="RuleBase" id="RU361183"/>
    </source>
</evidence>
<keyword evidence="4 8" id="KW-0862">Zinc</keyword>
<evidence type="ECO:0000313" key="13">
    <source>
        <dbReference type="EMBL" id="KAH3884817.1"/>
    </source>
</evidence>
<dbReference type="GO" id="GO:0008270">
    <property type="term" value="F:zinc ion binding"/>
    <property type="evidence" value="ECO:0007669"/>
    <property type="project" value="UniProtKB-UniRule"/>
</dbReference>
<evidence type="ECO:0000256" key="7">
    <source>
        <dbReference type="PROSITE-ProRule" id="PRU00059"/>
    </source>
</evidence>
<feature type="binding site" evidence="8">
    <location>
        <position position="137"/>
    </location>
    <ligand>
        <name>Zn(2+)</name>
        <dbReference type="ChEBI" id="CHEBI:29105"/>
        <note>catalytic</note>
    </ligand>
</feature>
<dbReference type="PROSITE" id="PS00022">
    <property type="entry name" value="EGF_1"/>
    <property type="match status" value="1"/>
</dbReference>
<evidence type="ECO:0000259" key="11">
    <source>
        <dbReference type="PROSITE" id="PS50041"/>
    </source>
</evidence>
<dbReference type="InterPro" id="IPR034035">
    <property type="entry name" value="Astacin-like_dom"/>
</dbReference>
<feature type="chain" id="PRO_5039751374" description="Metalloendopeptidase" evidence="9">
    <location>
        <begin position="23"/>
        <end position="578"/>
    </location>
</feature>
<dbReference type="PRINTS" id="PR00480">
    <property type="entry name" value="ASTACIN"/>
</dbReference>
<dbReference type="InterPro" id="IPR001506">
    <property type="entry name" value="Peptidase_M12A"/>
</dbReference>
<dbReference type="Pfam" id="PF00059">
    <property type="entry name" value="Lectin_C"/>
    <property type="match status" value="1"/>
</dbReference>
<comment type="caution">
    <text evidence="7">Lacks conserved residue(s) required for the propagation of feature annotation.</text>
</comment>
<keyword evidence="14" id="KW-1185">Reference proteome</keyword>
<organism evidence="13 14">
    <name type="scientific">Dreissena polymorpha</name>
    <name type="common">Zebra mussel</name>
    <name type="synonym">Mytilus polymorpha</name>
    <dbReference type="NCBI Taxonomy" id="45954"/>
    <lineage>
        <taxon>Eukaryota</taxon>
        <taxon>Metazoa</taxon>
        <taxon>Spiralia</taxon>
        <taxon>Lophotrochozoa</taxon>
        <taxon>Mollusca</taxon>
        <taxon>Bivalvia</taxon>
        <taxon>Autobranchia</taxon>
        <taxon>Heteroconchia</taxon>
        <taxon>Euheterodonta</taxon>
        <taxon>Imparidentia</taxon>
        <taxon>Neoheterodontei</taxon>
        <taxon>Myida</taxon>
        <taxon>Dreissenoidea</taxon>
        <taxon>Dreissenidae</taxon>
        <taxon>Dreissena</taxon>
    </lineage>
</organism>
<keyword evidence="2 8" id="KW-0479">Metal-binding</keyword>
<dbReference type="SUPFAM" id="SSF56436">
    <property type="entry name" value="C-type lectin-like"/>
    <property type="match status" value="1"/>
</dbReference>
<feature type="binding site" evidence="8">
    <location>
        <position position="127"/>
    </location>
    <ligand>
        <name>Zn(2+)</name>
        <dbReference type="ChEBI" id="CHEBI:29105"/>
        <note>catalytic</note>
    </ligand>
</feature>
<dbReference type="InterPro" id="IPR000742">
    <property type="entry name" value="EGF"/>
</dbReference>
<feature type="domain" description="C-type lectin" evidence="11">
    <location>
        <begin position="290"/>
        <end position="408"/>
    </location>
</feature>
<dbReference type="SMART" id="SM00034">
    <property type="entry name" value="CLECT"/>
    <property type="match status" value="1"/>
</dbReference>
<reference evidence="13" key="2">
    <citation type="submission" date="2020-11" db="EMBL/GenBank/DDBJ databases">
        <authorList>
            <person name="McCartney M.A."/>
            <person name="Auch B."/>
            <person name="Kono T."/>
            <person name="Mallez S."/>
            <person name="Becker A."/>
            <person name="Gohl D.M."/>
            <person name="Silverstein K.A.T."/>
            <person name="Koren S."/>
            <person name="Bechman K.B."/>
            <person name="Herman A."/>
            <person name="Abrahante J.E."/>
            <person name="Garbe J."/>
        </authorList>
    </citation>
    <scope>NUCLEOTIDE SEQUENCE</scope>
    <source>
        <strain evidence="13">Duluth1</strain>
        <tissue evidence="13">Whole animal</tissue>
    </source>
</reference>
<dbReference type="AlphaFoldDB" id="A0A9D4N163"/>
<feature type="domain" description="Peptidase M12A" evidence="12">
    <location>
        <begin position="24"/>
        <end position="233"/>
    </location>
</feature>
<keyword evidence="5 8" id="KW-0482">Metalloprotease</keyword>
<dbReference type="PANTHER" id="PTHR10127:SF780">
    <property type="entry name" value="METALLOENDOPEPTIDASE"/>
    <property type="match status" value="1"/>
</dbReference>
<dbReference type="EMBL" id="JAIWYP010000001">
    <property type="protein sequence ID" value="KAH3884817.1"/>
    <property type="molecule type" value="Genomic_DNA"/>
</dbReference>
<dbReference type="PANTHER" id="PTHR10127">
    <property type="entry name" value="DISCOIDIN, CUB, EGF, LAMININ , AND ZINC METALLOPROTEASE DOMAIN CONTAINING"/>
    <property type="match status" value="1"/>
</dbReference>
<dbReference type="PROSITE" id="PS01186">
    <property type="entry name" value="EGF_2"/>
    <property type="match status" value="1"/>
</dbReference>
<dbReference type="InterPro" id="IPR016186">
    <property type="entry name" value="C-type_lectin-like/link_sf"/>
</dbReference>
<reference evidence="13" key="1">
    <citation type="journal article" date="2019" name="bioRxiv">
        <title>The Genome of the Zebra Mussel, Dreissena polymorpha: A Resource for Invasive Species Research.</title>
        <authorList>
            <person name="McCartney M.A."/>
            <person name="Auch B."/>
            <person name="Kono T."/>
            <person name="Mallez S."/>
            <person name="Zhang Y."/>
            <person name="Obille A."/>
            <person name="Becker A."/>
            <person name="Abrahante J.E."/>
            <person name="Garbe J."/>
            <person name="Badalamenti J.P."/>
            <person name="Herman A."/>
            <person name="Mangelson H."/>
            <person name="Liachko I."/>
            <person name="Sullivan S."/>
            <person name="Sone E.D."/>
            <person name="Koren S."/>
            <person name="Silverstein K.A.T."/>
            <person name="Beckman K.B."/>
            <person name="Gohl D.M."/>
        </authorList>
    </citation>
    <scope>NUCLEOTIDE SEQUENCE</scope>
    <source>
        <strain evidence="13">Duluth1</strain>
        <tissue evidence="13">Whole animal</tissue>
    </source>
</reference>
<dbReference type="InterPro" id="IPR000859">
    <property type="entry name" value="CUB_dom"/>
</dbReference>
<dbReference type="Gene3D" id="2.60.120.290">
    <property type="entry name" value="Spermadhesin, CUB domain"/>
    <property type="match status" value="1"/>
</dbReference>
<dbReference type="PROSITE" id="PS50041">
    <property type="entry name" value="C_TYPE_LECTIN_2"/>
    <property type="match status" value="1"/>
</dbReference>
<comment type="caution">
    <text evidence="13">The sequence shown here is derived from an EMBL/GenBank/DDBJ whole genome shotgun (WGS) entry which is preliminary data.</text>
</comment>
<dbReference type="InterPro" id="IPR016187">
    <property type="entry name" value="CTDL_fold"/>
</dbReference>
<keyword evidence="9" id="KW-0732">Signal</keyword>
<dbReference type="InterPro" id="IPR006026">
    <property type="entry name" value="Peptidase_Metallo"/>
</dbReference>
<dbReference type="SMART" id="SM00235">
    <property type="entry name" value="ZnMc"/>
    <property type="match status" value="1"/>
</dbReference>
<keyword evidence="1 8" id="KW-0645">Protease</keyword>
<accession>A0A9D4N163</accession>
<evidence type="ECO:0000256" key="1">
    <source>
        <dbReference type="ARBA" id="ARBA00022670"/>
    </source>
</evidence>
<evidence type="ECO:0000259" key="10">
    <source>
        <dbReference type="PROSITE" id="PS01180"/>
    </source>
</evidence>
<keyword evidence="3 8" id="KW-0378">Hydrolase</keyword>
<dbReference type="InterPro" id="IPR001304">
    <property type="entry name" value="C-type_lectin-like"/>
</dbReference>
<evidence type="ECO:0000259" key="12">
    <source>
        <dbReference type="PROSITE" id="PS51864"/>
    </source>
</evidence>
<dbReference type="PROSITE" id="PS51864">
    <property type="entry name" value="ASTACIN"/>
    <property type="match status" value="1"/>
</dbReference>
<dbReference type="CDD" id="cd04280">
    <property type="entry name" value="ZnMc_astacin_like"/>
    <property type="match status" value="1"/>
</dbReference>
<dbReference type="OrthoDB" id="291007at2759"/>
<comment type="cofactor">
    <cofactor evidence="8 9">
        <name>Zn(2+)</name>
        <dbReference type="ChEBI" id="CHEBI:29105"/>
    </cofactor>
    <text evidence="8 9">Binds 1 zinc ion per subunit.</text>
</comment>
<dbReference type="Pfam" id="PF01400">
    <property type="entry name" value="Astacin"/>
    <property type="match status" value="1"/>
</dbReference>
<proteinExistence type="predicted"/>
<dbReference type="InterPro" id="IPR035914">
    <property type="entry name" value="Sperma_CUB_dom_sf"/>
</dbReference>
<dbReference type="Gene3D" id="3.40.390.10">
    <property type="entry name" value="Collagenase (Catalytic Domain)"/>
    <property type="match status" value="1"/>
</dbReference>
<protein>
    <recommendedName>
        <fullName evidence="9">Metalloendopeptidase</fullName>
        <ecNumber evidence="9">3.4.24.-</ecNumber>
    </recommendedName>
</protein>
<feature type="active site" evidence="8">
    <location>
        <position position="128"/>
    </location>
</feature>
<dbReference type="GO" id="GO:0006508">
    <property type="term" value="P:proteolysis"/>
    <property type="evidence" value="ECO:0007669"/>
    <property type="project" value="UniProtKB-KW"/>
</dbReference>
<dbReference type="Gene3D" id="3.10.100.10">
    <property type="entry name" value="Mannose-Binding Protein A, subunit A"/>
    <property type="match status" value="1"/>
</dbReference>
<gene>
    <name evidence="13" type="ORF">DPMN_008802</name>
</gene>
<dbReference type="GO" id="GO:0004222">
    <property type="term" value="F:metalloendopeptidase activity"/>
    <property type="evidence" value="ECO:0007669"/>
    <property type="project" value="UniProtKB-UniRule"/>
</dbReference>
<evidence type="ECO:0000256" key="4">
    <source>
        <dbReference type="ARBA" id="ARBA00022833"/>
    </source>
</evidence>
<dbReference type="InterPro" id="IPR024079">
    <property type="entry name" value="MetalloPept_cat_dom_sf"/>
</dbReference>
<feature type="domain" description="CUB" evidence="10">
    <location>
        <begin position="415"/>
        <end position="527"/>
    </location>
</feature>
<evidence type="ECO:0000256" key="6">
    <source>
        <dbReference type="ARBA" id="ARBA00023157"/>
    </source>
</evidence>
<dbReference type="SMART" id="SM00042">
    <property type="entry name" value="CUB"/>
    <property type="match status" value="1"/>
</dbReference>
<evidence type="ECO:0000313" key="14">
    <source>
        <dbReference type="Proteomes" id="UP000828390"/>
    </source>
</evidence>
<dbReference type="CDD" id="cd00041">
    <property type="entry name" value="CUB"/>
    <property type="match status" value="1"/>
</dbReference>
<evidence type="ECO:0000256" key="8">
    <source>
        <dbReference type="PROSITE-ProRule" id="PRU01211"/>
    </source>
</evidence>
<keyword evidence="6" id="KW-1015">Disulfide bond</keyword>
<feature type="binding site" evidence="8">
    <location>
        <position position="131"/>
    </location>
    <ligand>
        <name>Zn(2+)</name>
        <dbReference type="ChEBI" id="CHEBI:29105"/>
        <note>catalytic</note>
    </ligand>
</feature>
<dbReference type="SUPFAM" id="SSF55486">
    <property type="entry name" value="Metalloproteases ('zincins'), catalytic domain"/>
    <property type="match status" value="1"/>
</dbReference>
<dbReference type="Proteomes" id="UP000828390">
    <property type="component" value="Unassembled WGS sequence"/>
</dbReference>
<dbReference type="FunFam" id="2.60.120.290:FF:000005">
    <property type="entry name" value="Procollagen C-endopeptidase enhancer 1"/>
    <property type="match status" value="1"/>
</dbReference>
<name>A0A9D4N163_DREPO</name>